<dbReference type="PRINTS" id="PR01576">
    <property type="entry name" value="PDEFORMYLASE"/>
</dbReference>
<sequence>MTKILSISDKKENAFLRKKLPPLDFSKISRRELRELIAKMRVTMKKAIGIGLAANQIGRTERLFVAQVTSSRESGSDEKFYAVLNPKIVKSSGSKIEMEEGCLSVPRRYGVVPRFERVVLEGYNLEGKKIKLKARGLLARVFQHEVDHLDGKVFVDRTKKIYEVRKPE</sequence>
<protein>
    <recommendedName>
        <fullName evidence="2">Peptide deformylase</fullName>
        <shortName evidence="2">PDF</shortName>
        <ecNumber evidence="2">3.5.1.88</ecNumber>
    </recommendedName>
    <alternativeName>
        <fullName evidence="2">Polypeptide deformylase</fullName>
    </alternativeName>
</protein>
<dbReference type="GO" id="GO:0046872">
    <property type="term" value="F:metal ion binding"/>
    <property type="evidence" value="ECO:0007669"/>
    <property type="project" value="UniProtKB-KW"/>
</dbReference>
<keyword evidence="2" id="KW-0479">Metal-binding</keyword>
<dbReference type="GO" id="GO:0042586">
    <property type="term" value="F:peptide deformylase activity"/>
    <property type="evidence" value="ECO:0007669"/>
    <property type="project" value="UniProtKB-UniRule"/>
</dbReference>
<comment type="caution">
    <text evidence="3">The sequence shown here is derived from an EMBL/GenBank/DDBJ whole genome shotgun (WGS) entry which is preliminary data.</text>
</comment>
<gene>
    <name evidence="2" type="primary">def</name>
    <name evidence="3" type="ORF">UY19_C0028G0006</name>
</gene>
<keyword evidence="2" id="KW-0648">Protein biosynthesis</keyword>
<comment type="cofactor">
    <cofactor evidence="2">
        <name>Fe(2+)</name>
        <dbReference type="ChEBI" id="CHEBI:29033"/>
    </cofactor>
    <text evidence="2">Binds 1 Fe(2+) ion.</text>
</comment>
<organism evidence="3 4">
    <name type="scientific">Candidatus Wolfebacteria bacterium GW2011_GWA2_47_9b</name>
    <dbReference type="NCBI Taxonomy" id="1619005"/>
    <lineage>
        <taxon>Bacteria</taxon>
        <taxon>Candidatus Wolfeibacteriota</taxon>
    </lineage>
</organism>
<accession>A0A0G1U362</accession>
<dbReference type="NCBIfam" id="TIGR00079">
    <property type="entry name" value="pept_deformyl"/>
    <property type="match status" value="1"/>
</dbReference>
<dbReference type="EMBL" id="LCPB01000028">
    <property type="protein sequence ID" value="KKU88512.1"/>
    <property type="molecule type" value="Genomic_DNA"/>
</dbReference>
<dbReference type="EC" id="3.5.1.88" evidence="2"/>
<feature type="binding site" evidence="2">
    <location>
        <position position="148"/>
    </location>
    <ligand>
        <name>Fe cation</name>
        <dbReference type="ChEBI" id="CHEBI:24875"/>
    </ligand>
</feature>
<dbReference type="InterPro" id="IPR036821">
    <property type="entry name" value="Peptide_deformylase_sf"/>
</dbReference>
<dbReference type="SUPFAM" id="SSF56420">
    <property type="entry name" value="Peptide deformylase"/>
    <property type="match status" value="1"/>
</dbReference>
<proteinExistence type="inferred from homology"/>
<dbReference type="Gene3D" id="3.90.45.10">
    <property type="entry name" value="Peptide deformylase"/>
    <property type="match status" value="1"/>
</dbReference>
<dbReference type="NCBIfam" id="NF001159">
    <property type="entry name" value="PRK00150.1-3"/>
    <property type="match status" value="1"/>
</dbReference>
<feature type="active site" evidence="2">
    <location>
        <position position="145"/>
    </location>
</feature>
<name>A0A0G1U362_9BACT</name>
<reference evidence="3 4" key="1">
    <citation type="journal article" date="2015" name="Nature">
        <title>rRNA introns, odd ribosomes, and small enigmatic genomes across a large radiation of phyla.</title>
        <authorList>
            <person name="Brown C.T."/>
            <person name="Hug L.A."/>
            <person name="Thomas B.C."/>
            <person name="Sharon I."/>
            <person name="Castelle C.J."/>
            <person name="Singh A."/>
            <person name="Wilkins M.J."/>
            <person name="Williams K.H."/>
            <person name="Banfield J.F."/>
        </authorList>
    </citation>
    <scope>NUCLEOTIDE SEQUENCE [LARGE SCALE GENOMIC DNA]</scope>
</reference>
<dbReference type="Proteomes" id="UP000033882">
    <property type="component" value="Unassembled WGS sequence"/>
</dbReference>
<evidence type="ECO:0000256" key="1">
    <source>
        <dbReference type="ARBA" id="ARBA00010759"/>
    </source>
</evidence>
<dbReference type="CDD" id="cd00487">
    <property type="entry name" value="Pep_deformylase"/>
    <property type="match status" value="1"/>
</dbReference>
<comment type="catalytic activity">
    <reaction evidence="2">
        <text>N-terminal N-formyl-L-methionyl-[peptide] + H2O = N-terminal L-methionyl-[peptide] + formate</text>
        <dbReference type="Rhea" id="RHEA:24420"/>
        <dbReference type="Rhea" id="RHEA-COMP:10639"/>
        <dbReference type="Rhea" id="RHEA-COMP:10640"/>
        <dbReference type="ChEBI" id="CHEBI:15377"/>
        <dbReference type="ChEBI" id="CHEBI:15740"/>
        <dbReference type="ChEBI" id="CHEBI:49298"/>
        <dbReference type="ChEBI" id="CHEBI:64731"/>
        <dbReference type="EC" id="3.5.1.88"/>
    </reaction>
</comment>
<keyword evidence="2" id="KW-0408">Iron</keyword>
<evidence type="ECO:0000313" key="4">
    <source>
        <dbReference type="Proteomes" id="UP000033882"/>
    </source>
</evidence>
<dbReference type="PANTHER" id="PTHR10458:SF22">
    <property type="entry name" value="PEPTIDE DEFORMYLASE"/>
    <property type="match status" value="1"/>
</dbReference>
<dbReference type="PATRIC" id="fig|1619005.3.peg.1115"/>
<dbReference type="HAMAP" id="MF_00163">
    <property type="entry name" value="Pep_deformylase"/>
    <property type="match status" value="1"/>
</dbReference>
<comment type="function">
    <text evidence="2">Removes the formyl group from the N-terminal Met of newly synthesized proteins. Requires at least a dipeptide for an efficient rate of reaction. N-terminal L-methionine is a prerequisite for activity but the enzyme has broad specificity at other positions.</text>
</comment>
<dbReference type="PANTHER" id="PTHR10458">
    <property type="entry name" value="PEPTIDE DEFORMYLASE"/>
    <property type="match status" value="1"/>
</dbReference>
<feature type="binding site" evidence="2">
    <location>
        <position position="102"/>
    </location>
    <ligand>
        <name>Fe cation</name>
        <dbReference type="ChEBI" id="CHEBI:24875"/>
    </ligand>
</feature>
<evidence type="ECO:0000256" key="2">
    <source>
        <dbReference type="HAMAP-Rule" id="MF_00163"/>
    </source>
</evidence>
<evidence type="ECO:0000313" key="3">
    <source>
        <dbReference type="EMBL" id="KKU88512.1"/>
    </source>
</evidence>
<feature type="binding site" evidence="2">
    <location>
        <position position="144"/>
    </location>
    <ligand>
        <name>Fe cation</name>
        <dbReference type="ChEBI" id="CHEBI:24875"/>
    </ligand>
</feature>
<keyword evidence="2" id="KW-0378">Hydrolase</keyword>
<dbReference type="AlphaFoldDB" id="A0A0G1U362"/>
<comment type="similarity">
    <text evidence="1 2">Belongs to the polypeptide deformylase family.</text>
</comment>
<dbReference type="PIRSF" id="PIRSF004749">
    <property type="entry name" value="Pep_def"/>
    <property type="match status" value="1"/>
</dbReference>
<dbReference type="InterPro" id="IPR023635">
    <property type="entry name" value="Peptide_deformylase"/>
</dbReference>
<dbReference type="Pfam" id="PF01327">
    <property type="entry name" value="Pep_deformylase"/>
    <property type="match status" value="1"/>
</dbReference>
<dbReference type="GO" id="GO:0006412">
    <property type="term" value="P:translation"/>
    <property type="evidence" value="ECO:0007669"/>
    <property type="project" value="UniProtKB-UniRule"/>
</dbReference>